<evidence type="ECO:0000256" key="1">
    <source>
        <dbReference type="SAM" id="MobiDB-lite"/>
    </source>
</evidence>
<dbReference type="AlphaFoldDB" id="A0A8J4F7E6"/>
<dbReference type="SUPFAM" id="SSF49562">
    <property type="entry name" value="C2 domain (Calcium/lipid-binding domain, CaLB)"/>
    <property type="match status" value="1"/>
</dbReference>
<dbReference type="EMBL" id="BNCO01000056">
    <property type="protein sequence ID" value="GIL63320.1"/>
    <property type="molecule type" value="Genomic_DNA"/>
</dbReference>
<comment type="caution">
    <text evidence="3">The sequence shown here is derived from an EMBL/GenBank/DDBJ whole genome shotgun (WGS) entry which is preliminary data.</text>
</comment>
<sequence>MALDSGLLTVTVEYAKDLKDKDWFGKQDPYAVLRVGGQTFRTKTHNNGGKNPVWNETFHINVINDNTIDVTIFDSDVGKDDIIGTTTVVLAKVREHGQDYQQCPVRTKSGKQHGFVAIRLQFAKNSALKMHGVPPAPMAAPPYGAPAPGYPPAGYPPSAPPGPYPPQAPPAGYPPQAPPAGYPPQAPPAGHPHQAPPPGYPPAAPSAGYPPPGGYPPPYPQPHAFSYPGAGYPSHPPAGYPAPYAAGPPAPYGGHSASYGAGMTIHVAGVPPMGHLIGHKMKHKKYKKRKGFKAFFKF</sequence>
<dbReference type="PROSITE" id="PS50004">
    <property type="entry name" value="C2"/>
    <property type="match status" value="1"/>
</dbReference>
<accession>A0A8J4F7E6</accession>
<dbReference type="PANTHER" id="PTHR47052:SF3">
    <property type="entry name" value="INGRESSION PROTEIN 1"/>
    <property type="match status" value="1"/>
</dbReference>
<dbReference type="InterPro" id="IPR000008">
    <property type="entry name" value="C2_dom"/>
</dbReference>
<feature type="region of interest" description="Disordered" evidence="1">
    <location>
        <begin position="158"/>
        <end position="215"/>
    </location>
</feature>
<dbReference type="Gene3D" id="2.60.40.150">
    <property type="entry name" value="C2 domain"/>
    <property type="match status" value="1"/>
</dbReference>
<reference evidence="3" key="1">
    <citation type="journal article" date="2021" name="Proc. Natl. Acad. Sci. U.S.A.">
        <title>Three genomes in the algal genus Volvox reveal the fate of a haploid sex-determining region after a transition to homothallism.</title>
        <authorList>
            <person name="Yamamoto K."/>
            <person name="Hamaji T."/>
            <person name="Kawai-Toyooka H."/>
            <person name="Matsuzaki R."/>
            <person name="Takahashi F."/>
            <person name="Nishimura Y."/>
            <person name="Kawachi M."/>
            <person name="Noguchi H."/>
            <person name="Minakuchi Y."/>
            <person name="Umen J.G."/>
            <person name="Toyoda A."/>
            <person name="Nozaki H."/>
        </authorList>
    </citation>
    <scope>NUCLEOTIDE SEQUENCE</scope>
    <source>
        <strain evidence="3">NIES-3780</strain>
    </source>
</reference>
<gene>
    <name evidence="3" type="ORF">Vafri_17413</name>
</gene>
<feature type="domain" description="C2" evidence="2">
    <location>
        <begin position="1"/>
        <end position="104"/>
    </location>
</feature>
<evidence type="ECO:0000259" key="2">
    <source>
        <dbReference type="PROSITE" id="PS50004"/>
    </source>
</evidence>
<dbReference type="SMART" id="SM00239">
    <property type="entry name" value="C2"/>
    <property type="match status" value="1"/>
</dbReference>
<dbReference type="Proteomes" id="UP000747399">
    <property type="component" value="Unassembled WGS sequence"/>
</dbReference>
<organism evidence="3 4">
    <name type="scientific">Volvox africanus</name>
    <dbReference type="NCBI Taxonomy" id="51714"/>
    <lineage>
        <taxon>Eukaryota</taxon>
        <taxon>Viridiplantae</taxon>
        <taxon>Chlorophyta</taxon>
        <taxon>core chlorophytes</taxon>
        <taxon>Chlorophyceae</taxon>
        <taxon>CS clade</taxon>
        <taxon>Chlamydomonadales</taxon>
        <taxon>Volvocaceae</taxon>
        <taxon>Volvox</taxon>
    </lineage>
</organism>
<keyword evidence="4" id="KW-1185">Reference proteome</keyword>
<dbReference type="InterPro" id="IPR052981">
    <property type="entry name" value="Ingression_C2_domain"/>
</dbReference>
<proteinExistence type="predicted"/>
<evidence type="ECO:0000313" key="3">
    <source>
        <dbReference type="EMBL" id="GIL63320.1"/>
    </source>
</evidence>
<dbReference type="InterPro" id="IPR035892">
    <property type="entry name" value="C2_domain_sf"/>
</dbReference>
<protein>
    <recommendedName>
        <fullName evidence="2">C2 domain-containing protein</fullName>
    </recommendedName>
</protein>
<dbReference type="PANTHER" id="PTHR47052">
    <property type="entry name" value="CONSERVED SERINE PROLINE-RICH PROTEIN (AFU_ORTHOLOGUE AFUA_2G01790)"/>
    <property type="match status" value="1"/>
</dbReference>
<dbReference type="CDD" id="cd00030">
    <property type="entry name" value="C2"/>
    <property type="match status" value="1"/>
</dbReference>
<dbReference type="Pfam" id="PF00168">
    <property type="entry name" value="C2"/>
    <property type="match status" value="1"/>
</dbReference>
<name>A0A8J4F7E6_9CHLO</name>
<evidence type="ECO:0000313" key="4">
    <source>
        <dbReference type="Proteomes" id="UP000747399"/>
    </source>
</evidence>